<proteinExistence type="predicted"/>
<keyword evidence="2" id="KW-1185">Reference proteome</keyword>
<organism evidence="1 2">
    <name type="scientific">Solanum commersonii</name>
    <name type="common">Commerson's wild potato</name>
    <name type="synonym">Commerson's nightshade</name>
    <dbReference type="NCBI Taxonomy" id="4109"/>
    <lineage>
        <taxon>Eukaryota</taxon>
        <taxon>Viridiplantae</taxon>
        <taxon>Streptophyta</taxon>
        <taxon>Embryophyta</taxon>
        <taxon>Tracheophyta</taxon>
        <taxon>Spermatophyta</taxon>
        <taxon>Magnoliopsida</taxon>
        <taxon>eudicotyledons</taxon>
        <taxon>Gunneridae</taxon>
        <taxon>Pentapetalae</taxon>
        <taxon>asterids</taxon>
        <taxon>lamiids</taxon>
        <taxon>Solanales</taxon>
        <taxon>Solanaceae</taxon>
        <taxon>Solanoideae</taxon>
        <taxon>Solaneae</taxon>
        <taxon>Solanum</taxon>
    </lineage>
</organism>
<dbReference type="Proteomes" id="UP000824120">
    <property type="component" value="Chromosome 12"/>
</dbReference>
<gene>
    <name evidence="1" type="ORF">H5410_062945</name>
</gene>
<accession>A0A9J5WBU0</accession>
<protein>
    <submittedName>
        <fullName evidence="1">Uncharacterized protein</fullName>
    </submittedName>
</protein>
<dbReference type="AlphaFoldDB" id="A0A9J5WBU0"/>
<evidence type="ECO:0000313" key="2">
    <source>
        <dbReference type="Proteomes" id="UP000824120"/>
    </source>
</evidence>
<sequence>MNRNLQSSESIVVMAFRKNNDDSCNIYIATFFTQLRSSNDSQHSQIWQPDSLKKSISCSKIMTFGFFPLNEVYQIGSTFPIKDLPNSYMVLHLPPSLQRWLRVNWFEFFKASMLCFITTSSSSTLIALVIKALTFVEIDESTKSLKSLNNPASAGPHAIPSALALTKPAEACIRILSGTQSLM</sequence>
<dbReference type="EMBL" id="JACXVP010000012">
    <property type="protein sequence ID" value="KAG5573179.1"/>
    <property type="molecule type" value="Genomic_DNA"/>
</dbReference>
<comment type="caution">
    <text evidence="1">The sequence shown here is derived from an EMBL/GenBank/DDBJ whole genome shotgun (WGS) entry which is preliminary data.</text>
</comment>
<reference evidence="1 2" key="1">
    <citation type="submission" date="2020-09" db="EMBL/GenBank/DDBJ databases">
        <title>De no assembly of potato wild relative species, Solanum commersonii.</title>
        <authorList>
            <person name="Cho K."/>
        </authorList>
    </citation>
    <scope>NUCLEOTIDE SEQUENCE [LARGE SCALE GENOMIC DNA]</scope>
    <source>
        <strain evidence="1">LZ3.2</strain>
        <tissue evidence="1">Leaf</tissue>
    </source>
</reference>
<name>A0A9J5WBU0_SOLCO</name>
<evidence type="ECO:0000313" key="1">
    <source>
        <dbReference type="EMBL" id="KAG5573179.1"/>
    </source>
</evidence>